<protein>
    <submittedName>
        <fullName evidence="1">Uncharacterized protein</fullName>
    </submittedName>
</protein>
<sequence length="106" mass="11155">PVWPLVGLCVVSSSRNSSHVCVSSSGLSSRQSSTIRVTARSQNSSGSERVCVCVPPSPCSAVVILPLRSETTLPHTRPHPGQPPGCVCVCVRSMTAESQHIKNTCN</sequence>
<comment type="caution">
    <text evidence="1">The sequence shown here is derived from an EMBL/GenBank/DDBJ whole genome shotgun (WGS) entry which is preliminary data.</text>
</comment>
<organism evidence="1 2">
    <name type="scientific">Alosa alosa</name>
    <name type="common">allis shad</name>
    <dbReference type="NCBI Taxonomy" id="278164"/>
    <lineage>
        <taxon>Eukaryota</taxon>
        <taxon>Metazoa</taxon>
        <taxon>Chordata</taxon>
        <taxon>Craniata</taxon>
        <taxon>Vertebrata</taxon>
        <taxon>Euteleostomi</taxon>
        <taxon>Actinopterygii</taxon>
        <taxon>Neopterygii</taxon>
        <taxon>Teleostei</taxon>
        <taxon>Clupei</taxon>
        <taxon>Clupeiformes</taxon>
        <taxon>Clupeoidei</taxon>
        <taxon>Clupeidae</taxon>
        <taxon>Alosa</taxon>
    </lineage>
</organism>
<gene>
    <name evidence="1" type="ORF">AALO_G00146140</name>
</gene>
<evidence type="ECO:0000313" key="2">
    <source>
        <dbReference type="Proteomes" id="UP000823561"/>
    </source>
</evidence>
<proteinExistence type="predicted"/>
<dbReference type="Proteomes" id="UP000823561">
    <property type="component" value="Chromosome 10"/>
</dbReference>
<reference evidence="1" key="1">
    <citation type="submission" date="2020-10" db="EMBL/GenBank/DDBJ databases">
        <title>Chromosome-scale genome assembly of the Allis shad, Alosa alosa.</title>
        <authorList>
            <person name="Margot Z."/>
            <person name="Christophe K."/>
            <person name="Cabau C."/>
            <person name="Louis A."/>
            <person name="Berthelot C."/>
            <person name="Parey E."/>
            <person name="Roest Crollius H."/>
            <person name="Montfort J."/>
            <person name="Robinson-Rechavi M."/>
            <person name="Bucao C."/>
            <person name="Bouchez O."/>
            <person name="Gislard M."/>
            <person name="Lluch J."/>
            <person name="Milhes M."/>
            <person name="Lampietro C."/>
            <person name="Lopez Roques C."/>
            <person name="Donnadieu C."/>
            <person name="Braasch I."/>
            <person name="Desvignes T."/>
            <person name="Postlethwait J."/>
            <person name="Bobe J."/>
            <person name="Guiguen Y."/>
        </authorList>
    </citation>
    <scope>NUCLEOTIDE SEQUENCE</scope>
    <source>
        <strain evidence="1">M-15738</strain>
        <tissue evidence="1">Blood</tissue>
    </source>
</reference>
<accession>A0AAV6GJP5</accession>
<dbReference type="EMBL" id="JADWDJ010000010">
    <property type="protein sequence ID" value="KAG5275323.1"/>
    <property type="molecule type" value="Genomic_DNA"/>
</dbReference>
<dbReference type="AlphaFoldDB" id="A0AAV6GJP5"/>
<keyword evidence="2" id="KW-1185">Reference proteome</keyword>
<evidence type="ECO:0000313" key="1">
    <source>
        <dbReference type="EMBL" id="KAG5275323.1"/>
    </source>
</evidence>
<name>A0AAV6GJP5_9TELE</name>
<feature type="non-terminal residue" evidence="1">
    <location>
        <position position="1"/>
    </location>
</feature>